<evidence type="ECO:0000313" key="1">
    <source>
        <dbReference type="EMBL" id="WNF00884.1"/>
    </source>
</evidence>
<proteinExistence type="predicted"/>
<reference evidence="1 2" key="1">
    <citation type="submission" date="2023-02" db="EMBL/GenBank/DDBJ databases">
        <title>Streptomyces sp. SCA4-21 with antifungal activity against Fusarium oxysporum f. sp. cubense, Streptomyces sp. SCA2-17 with antifungal activity against Fusarium oxysporum f. sp. cubense.</title>
        <authorList>
            <person name="Qi D."/>
        </authorList>
    </citation>
    <scope>NUCLEOTIDE SEQUENCE [LARGE SCALE GENOMIC DNA]</scope>
    <source>
        <strain evidence="1 2">SCA4-21</strain>
    </source>
</reference>
<evidence type="ECO:0000313" key="2">
    <source>
        <dbReference type="Proteomes" id="UP001305606"/>
    </source>
</evidence>
<dbReference type="EMBL" id="CP117522">
    <property type="protein sequence ID" value="WNF00884.1"/>
    <property type="molecule type" value="Genomic_DNA"/>
</dbReference>
<dbReference type="Proteomes" id="UP001305606">
    <property type="component" value="Chromosome"/>
</dbReference>
<organism evidence="1 2">
    <name type="scientific">Streptomyces luomodiensis</name>
    <dbReference type="NCBI Taxonomy" id="3026192"/>
    <lineage>
        <taxon>Bacteria</taxon>
        <taxon>Bacillati</taxon>
        <taxon>Actinomycetota</taxon>
        <taxon>Actinomycetes</taxon>
        <taxon>Kitasatosporales</taxon>
        <taxon>Streptomycetaceae</taxon>
        <taxon>Streptomyces</taxon>
    </lineage>
</organism>
<protein>
    <submittedName>
        <fullName evidence="1">Uncharacterized protein</fullName>
    </submittedName>
</protein>
<keyword evidence="2" id="KW-1185">Reference proteome</keyword>
<gene>
    <name evidence="1" type="ORF">PS467_38905</name>
</gene>
<name>A0ABY9V7V8_9ACTN</name>
<accession>A0ABY9V7V8</accession>
<sequence>MTAKPPDPAVACDHPTAARGCFIEHPFAYVTDPVDREEWDNGFGTFHTRPDVGPEAAAEDFAAQYRRVSGMLRTRLGAPLPEGAYQSLGTGSRCGSGATPGWCCSSPRTTSRTARTTGRAGIPVGRTIVDTLAQFRAGARSLAHPEYLVPALSGTGIADG</sequence>